<evidence type="ECO:0000259" key="3">
    <source>
        <dbReference type="Pfam" id="PF08338"/>
    </source>
</evidence>
<organism evidence="4 5">
    <name type="scientific">Paenibacillus oceani</name>
    <dbReference type="NCBI Taxonomy" id="2772510"/>
    <lineage>
        <taxon>Bacteria</taxon>
        <taxon>Bacillati</taxon>
        <taxon>Bacillota</taxon>
        <taxon>Bacilli</taxon>
        <taxon>Bacillales</taxon>
        <taxon>Paenibacillaceae</taxon>
        <taxon>Paenibacillus</taxon>
    </lineage>
</organism>
<dbReference type="SUPFAM" id="SSF51735">
    <property type="entry name" value="NAD(P)-binding Rossmann-fold domains"/>
    <property type="match status" value="1"/>
</dbReference>
<feature type="domain" description="NAD-dependent epimerase/dehydratase" evidence="2">
    <location>
        <begin position="5"/>
        <end position="132"/>
    </location>
</feature>
<evidence type="ECO:0000313" key="4">
    <source>
        <dbReference type="EMBL" id="MBD2866555.1"/>
    </source>
</evidence>
<comment type="caution">
    <text evidence="4">The sequence shown here is derived from an EMBL/GenBank/DDBJ whole genome shotgun (WGS) entry which is preliminary data.</text>
</comment>
<dbReference type="InterPro" id="IPR001509">
    <property type="entry name" value="Epimerase_deHydtase"/>
</dbReference>
<evidence type="ECO:0000259" key="2">
    <source>
        <dbReference type="Pfam" id="PF01370"/>
    </source>
</evidence>
<dbReference type="NCBIfam" id="TIGR01777">
    <property type="entry name" value="yfcH"/>
    <property type="match status" value="1"/>
</dbReference>
<dbReference type="Proteomes" id="UP000639396">
    <property type="component" value="Unassembled WGS sequence"/>
</dbReference>
<accession>A0A927H367</accession>
<gene>
    <name evidence="4" type="ORF">IDH45_31755</name>
</gene>
<comment type="similarity">
    <text evidence="1">Belongs to the NAD(P)-dependent epimerase/dehydratase family. SDR39U1 subfamily.</text>
</comment>
<name>A0A927H367_9BACL</name>
<dbReference type="Pfam" id="PF08338">
    <property type="entry name" value="DUF1731"/>
    <property type="match status" value="1"/>
</dbReference>
<dbReference type="CDD" id="cd05242">
    <property type="entry name" value="SDR_a8"/>
    <property type="match status" value="1"/>
</dbReference>
<dbReference type="RefSeq" id="WP_190932170.1">
    <property type="nucleotide sequence ID" value="NZ_JACXJA010000062.1"/>
</dbReference>
<dbReference type="InterPro" id="IPR013549">
    <property type="entry name" value="DUF1731"/>
</dbReference>
<dbReference type="EMBL" id="JACXJA010000062">
    <property type="protein sequence ID" value="MBD2866555.1"/>
    <property type="molecule type" value="Genomic_DNA"/>
</dbReference>
<protein>
    <submittedName>
        <fullName evidence="4">TIGR01777 family protein</fullName>
    </submittedName>
</protein>
<dbReference type="InterPro" id="IPR010099">
    <property type="entry name" value="SDR39U1"/>
</dbReference>
<feature type="domain" description="DUF1731" evidence="3">
    <location>
        <begin position="249"/>
        <end position="295"/>
    </location>
</feature>
<reference evidence="4" key="1">
    <citation type="submission" date="2020-09" db="EMBL/GenBank/DDBJ databases">
        <title>A novel bacterium of genus Paenibacillus, isolated from South China Sea.</title>
        <authorList>
            <person name="Huang H."/>
            <person name="Mo K."/>
            <person name="Hu Y."/>
        </authorList>
    </citation>
    <scope>NUCLEOTIDE SEQUENCE</scope>
    <source>
        <strain evidence="4">IB182363</strain>
    </source>
</reference>
<dbReference type="Gene3D" id="3.40.50.720">
    <property type="entry name" value="NAD(P)-binding Rossmann-like Domain"/>
    <property type="match status" value="1"/>
</dbReference>
<proteinExistence type="inferred from homology"/>
<keyword evidence="5" id="KW-1185">Reference proteome</keyword>
<dbReference type="Pfam" id="PF01370">
    <property type="entry name" value="Epimerase"/>
    <property type="match status" value="1"/>
</dbReference>
<dbReference type="PANTHER" id="PTHR11092">
    <property type="entry name" value="SUGAR NUCLEOTIDE EPIMERASE RELATED"/>
    <property type="match status" value="1"/>
</dbReference>
<sequence length="301" mass="32835">MKFAICGGTGFIGGALARYLEQSGDEVVLISRTASGGGGRERWKTVSWDDLDADLRTLEGLDAIVNLAGESINQRWSDKAKRRILQSRLDTTEKLARLVAGLEHKPKVVVNGSAIGIYGTSETEVYDESRPVRASDFLSGVVESWEKAADAIPVERIVKLRTGLVLGKEGGALPVMALPYKLFAGGRVGSGKQWMSWIHVYDIARLIRYCIERPEMSGPVNATAPNPVTNDSFGRALAAALHRPHWFPVPGFVFRAVFGEMSELLLAGQQVLPKSAVEHGFEFQYPTVDKALQSIYGHGSH</sequence>
<dbReference type="InterPro" id="IPR036291">
    <property type="entry name" value="NAD(P)-bd_dom_sf"/>
</dbReference>
<evidence type="ECO:0000313" key="5">
    <source>
        <dbReference type="Proteomes" id="UP000639396"/>
    </source>
</evidence>
<evidence type="ECO:0000256" key="1">
    <source>
        <dbReference type="ARBA" id="ARBA00009353"/>
    </source>
</evidence>
<dbReference type="PANTHER" id="PTHR11092:SF0">
    <property type="entry name" value="EPIMERASE FAMILY PROTEIN SDR39U1"/>
    <property type="match status" value="1"/>
</dbReference>
<dbReference type="AlphaFoldDB" id="A0A927H367"/>